<reference evidence="2" key="1">
    <citation type="submission" date="2005-03" db="EMBL/GenBank/DDBJ databases">
        <title>Comparison of the complete genome sequences of Rhodococcus erythropolis PR4 and Rhodococcus opacus B4.</title>
        <authorList>
            <person name="Takarada H."/>
            <person name="Sekine M."/>
            <person name="Hosoyama A."/>
            <person name="Yamada R."/>
            <person name="Fujisawa T."/>
            <person name="Omata S."/>
            <person name="Shimizu A."/>
            <person name="Tsukatani N."/>
            <person name="Tanikawa S."/>
            <person name="Fujita N."/>
            <person name="Harayama S."/>
        </authorList>
    </citation>
    <scope>NUCLEOTIDE SEQUENCE [LARGE SCALE GENOMIC DNA]</scope>
    <source>
        <strain evidence="2">PR4 / NBRC 100887</strain>
        <plasmid evidence="2">pREC1</plasmid>
    </source>
</reference>
<dbReference type="Proteomes" id="UP000002204">
    <property type="component" value="Plasmid pREC1"/>
</dbReference>
<dbReference type="KEGG" id="rer:RER_pREC1-00210"/>
<proteinExistence type="predicted"/>
<organism evidence="1 2">
    <name type="scientific">Rhodococcus erythropolis (strain PR4 / NBRC 100887)</name>
    <dbReference type="NCBI Taxonomy" id="234621"/>
    <lineage>
        <taxon>Bacteria</taxon>
        <taxon>Bacillati</taxon>
        <taxon>Actinomycetota</taxon>
        <taxon>Actinomycetes</taxon>
        <taxon>Mycobacteriales</taxon>
        <taxon>Nocardiaceae</taxon>
        <taxon>Rhodococcus</taxon>
        <taxon>Rhodococcus erythropolis group</taxon>
    </lineage>
</organism>
<dbReference type="eggNOG" id="ENOG502ZGR4">
    <property type="taxonomic scope" value="Bacteria"/>
</dbReference>
<dbReference type="AlphaFoldDB" id="Q3L951"/>
<reference evidence="1 2" key="2">
    <citation type="journal article" date="2006" name="Environ. Microbiol.">
        <title>Sequence analysis of three plasmids harboured in Rhodococcus erythropolis strain PR4.</title>
        <authorList>
            <person name="Sekine M."/>
            <person name="Tanikawa S."/>
            <person name="Omata S."/>
            <person name="Saito M."/>
            <person name="Fujisawa T."/>
            <person name="Tsukatani N."/>
            <person name="Tajima T."/>
            <person name="Sekigawa T."/>
            <person name="Kosugi H."/>
            <person name="Matsuo Y."/>
            <person name="Nishiko R."/>
            <person name="Imamura K."/>
            <person name="Ito M."/>
            <person name="Narita H."/>
            <person name="Tago S."/>
            <person name="Fujita N."/>
            <person name="Harayama S."/>
        </authorList>
    </citation>
    <scope>NUCLEOTIDE SEQUENCE [LARGE SCALE GENOMIC DNA]</scope>
    <source>
        <strain evidence="2">PR4 / NBRC 100887</strain>
        <plasmid evidence="1 2">pREC1</plasmid>
    </source>
</reference>
<dbReference type="EMBL" id="AP008932">
    <property type="protein sequence ID" value="BAE46262.1"/>
    <property type="molecule type" value="Genomic_DNA"/>
</dbReference>
<keyword evidence="1" id="KW-0614">Plasmid</keyword>
<geneLocation type="plasmid" evidence="1 2">
    <name>pREC1</name>
</geneLocation>
<evidence type="ECO:0000313" key="2">
    <source>
        <dbReference type="Proteomes" id="UP000002204"/>
    </source>
</evidence>
<gene>
    <name evidence="1" type="ordered locus">RER_pREC1-00210</name>
</gene>
<sequence>MFKFLRRRARLTPYLPVSAQDRPSTVSESEHARCRRVLVEIPSPEAFTEPDDDERELWRTGKLVPWYISLHLDSGHHDGPEVDIACLAEEPAVDNWELGHLYPSWAQTVALARLLGVRVRNLTHPEARPHHQSERPIGRPGRHVAILSFEPSAVQAVCGGLGARESGT</sequence>
<protein>
    <submittedName>
        <fullName evidence="1">Uncharacterized protein</fullName>
    </submittedName>
</protein>
<dbReference type="HOGENOM" id="CLU_1585222_0_0_11"/>
<name>Q3L951_RHOE4</name>
<accession>Q3L951</accession>
<evidence type="ECO:0000313" key="1">
    <source>
        <dbReference type="EMBL" id="BAE46262.1"/>
    </source>
</evidence>